<dbReference type="Proteomes" id="UP001595075">
    <property type="component" value="Unassembled WGS sequence"/>
</dbReference>
<evidence type="ECO:0000313" key="2">
    <source>
        <dbReference type="Proteomes" id="UP001595075"/>
    </source>
</evidence>
<proteinExistence type="predicted"/>
<name>A0ABR4CGF4_9HELO</name>
<dbReference type="EMBL" id="JAZHXI010000009">
    <property type="protein sequence ID" value="KAL2068254.1"/>
    <property type="molecule type" value="Genomic_DNA"/>
</dbReference>
<protein>
    <submittedName>
        <fullName evidence="1">Uncharacterized protein</fullName>
    </submittedName>
</protein>
<evidence type="ECO:0000313" key="1">
    <source>
        <dbReference type="EMBL" id="KAL2068254.1"/>
    </source>
</evidence>
<feature type="non-terminal residue" evidence="1">
    <location>
        <position position="116"/>
    </location>
</feature>
<organism evidence="1 2">
    <name type="scientific">Oculimacula yallundae</name>
    <dbReference type="NCBI Taxonomy" id="86028"/>
    <lineage>
        <taxon>Eukaryota</taxon>
        <taxon>Fungi</taxon>
        <taxon>Dikarya</taxon>
        <taxon>Ascomycota</taxon>
        <taxon>Pezizomycotina</taxon>
        <taxon>Leotiomycetes</taxon>
        <taxon>Helotiales</taxon>
        <taxon>Ploettnerulaceae</taxon>
        <taxon>Oculimacula</taxon>
    </lineage>
</organism>
<reference evidence="1 2" key="1">
    <citation type="journal article" date="2024" name="Commun. Biol.">
        <title>Comparative genomic analysis of thermophilic fungi reveals convergent evolutionary adaptations and gene losses.</title>
        <authorList>
            <person name="Steindorff A.S."/>
            <person name="Aguilar-Pontes M.V."/>
            <person name="Robinson A.J."/>
            <person name="Andreopoulos B."/>
            <person name="LaButti K."/>
            <person name="Kuo A."/>
            <person name="Mondo S."/>
            <person name="Riley R."/>
            <person name="Otillar R."/>
            <person name="Haridas S."/>
            <person name="Lipzen A."/>
            <person name="Grimwood J."/>
            <person name="Schmutz J."/>
            <person name="Clum A."/>
            <person name="Reid I.D."/>
            <person name="Moisan M.C."/>
            <person name="Butler G."/>
            <person name="Nguyen T.T.M."/>
            <person name="Dewar K."/>
            <person name="Conant G."/>
            <person name="Drula E."/>
            <person name="Henrissat B."/>
            <person name="Hansel C."/>
            <person name="Singer S."/>
            <person name="Hutchinson M.I."/>
            <person name="de Vries R.P."/>
            <person name="Natvig D.O."/>
            <person name="Powell A.J."/>
            <person name="Tsang A."/>
            <person name="Grigoriev I.V."/>
        </authorList>
    </citation>
    <scope>NUCLEOTIDE SEQUENCE [LARGE SCALE GENOMIC DNA]</scope>
    <source>
        <strain evidence="1 2">CBS 494.80</strain>
    </source>
</reference>
<keyword evidence="2" id="KW-1185">Reference proteome</keyword>
<comment type="caution">
    <text evidence="1">The sequence shown here is derived from an EMBL/GenBank/DDBJ whole genome shotgun (WGS) entry which is preliminary data.</text>
</comment>
<sequence length="116" mass="12373">MHVDQYPARSRIASHHLLAVLQTRPTRHIKTAGSLGYTPHPVVEKVCAILLGGLGTEHDLLGVTPSKMPPAEDRKMQYGGTAFISFAIICLSHCCGSSERSGLQLDLSASQPGEPG</sequence>
<gene>
    <name evidence="1" type="ORF">VTL71DRAFT_16352</name>
</gene>
<accession>A0ABR4CGF4</accession>